<keyword evidence="3" id="KW-1185">Reference proteome</keyword>
<sequence length="336" mass="38299">MELVDRYIHAVTQKLPSKAREEIGKELRGLIDDMLEEKAQGDQITNQHIEDVLLELGDPRELALKYRDDKKYFIGPTLFDPFVIVLKVTLISVFVIMGTGFIIKMILYPPEILDAFIHFILDIVTVVPMAVGWIVLSFALVEILIPDGIKKKQVDRGDRWHPADLPEIPHPKGRIKKGEVITGIICYMILIALCSSKFLGIWLFEDGHFKAVIPFFNPNFYGYQLIFILLIFGVGIIKEALKLVFGKWTIKLVIITAVVNVLSIIGLLIFISLPDIWNPEFMKALVENGLLIEGSETYVTVKNIWYGITLFLTIFFPIALIWDIVDGLIRVQRSKY</sequence>
<feature type="transmembrane region" description="Helical" evidence="1">
    <location>
        <begin position="304"/>
        <end position="325"/>
    </location>
</feature>
<dbReference type="RefSeq" id="WP_263061207.1">
    <property type="nucleotide sequence ID" value="NZ_JAOUSE010000008.1"/>
</dbReference>
<dbReference type="EMBL" id="JAOUSE010000008">
    <property type="protein sequence ID" value="MCU9593779.1"/>
    <property type="molecule type" value="Genomic_DNA"/>
</dbReference>
<name>A0ABT2WDL9_9BACI</name>
<gene>
    <name evidence="2" type="ORF">OEV82_04850</name>
</gene>
<accession>A0ABT2WDL9</accession>
<dbReference type="Proteomes" id="UP001208656">
    <property type="component" value="Unassembled WGS sequence"/>
</dbReference>
<feature type="transmembrane region" description="Helical" evidence="1">
    <location>
        <begin position="220"/>
        <end position="237"/>
    </location>
</feature>
<feature type="transmembrane region" description="Helical" evidence="1">
    <location>
        <begin position="115"/>
        <end position="141"/>
    </location>
</feature>
<feature type="transmembrane region" description="Helical" evidence="1">
    <location>
        <begin position="180"/>
        <end position="204"/>
    </location>
</feature>
<feature type="transmembrane region" description="Helical" evidence="1">
    <location>
        <begin position="249"/>
        <end position="273"/>
    </location>
</feature>
<keyword evidence="1" id="KW-0472">Membrane</keyword>
<protein>
    <submittedName>
        <fullName evidence="2">Uncharacterized protein</fullName>
    </submittedName>
</protein>
<evidence type="ECO:0000313" key="2">
    <source>
        <dbReference type="EMBL" id="MCU9593779.1"/>
    </source>
</evidence>
<proteinExistence type="predicted"/>
<evidence type="ECO:0000313" key="3">
    <source>
        <dbReference type="Proteomes" id="UP001208656"/>
    </source>
</evidence>
<reference evidence="2 3" key="1">
    <citation type="submission" date="2022-10" db="EMBL/GenBank/DDBJ databases">
        <title>Description of Fervidibacillus gen. nov. in the family Fervidibacillaceae fam. nov. with two species, Fervidibacillus albus sp. nov., and Fervidibacillus halotolerans sp. nov., isolated from tidal flat sediments.</title>
        <authorList>
            <person name="Kwon K.K."/>
            <person name="Yang S.-H."/>
        </authorList>
    </citation>
    <scope>NUCLEOTIDE SEQUENCE [LARGE SCALE GENOMIC DNA]</scope>
    <source>
        <strain evidence="2 3">DSM 23332</strain>
    </source>
</reference>
<keyword evidence="1" id="KW-0812">Transmembrane</keyword>
<keyword evidence="1" id="KW-1133">Transmembrane helix</keyword>
<feature type="transmembrane region" description="Helical" evidence="1">
    <location>
        <begin position="78"/>
        <end position="103"/>
    </location>
</feature>
<evidence type="ECO:0000256" key="1">
    <source>
        <dbReference type="SAM" id="Phobius"/>
    </source>
</evidence>
<comment type="caution">
    <text evidence="2">The sequence shown here is derived from an EMBL/GenBank/DDBJ whole genome shotgun (WGS) entry which is preliminary data.</text>
</comment>
<dbReference type="Pfam" id="PF22564">
    <property type="entry name" value="HAAS"/>
    <property type="match status" value="1"/>
</dbReference>
<organism evidence="2 3">
    <name type="scientific">Pallidibacillus thermolactis</name>
    <dbReference type="NCBI Taxonomy" id="251051"/>
    <lineage>
        <taxon>Bacteria</taxon>
        <taxon>Bacillati</taxon>
        <taxon>Bacillota</taxon>
        <taxon>Bacilli</taxon>
        <taxon>Bacillales</taxon>
        <taxon>Bacillaceae</taxon>
        <taxon>Pallidibacillus</taxon>
    </lineage>
</organism>